<evidence type="ECO:0000313" key="2">
    <source>
        <dbReference type="Proteomes" id="UP000518878"/>
    </source>
</evidence>
<protein>
    <submittedName>
        <fullName evidence="1">Uncharacterized protein</fullName>
    </submittedName>
</protein>
<accession>A0A7X5QTF6</accession>
<proteinExistence type="predicted"/>
<reference evidence="1 2" key="1">
    <citation type="journal article" date="2006" name="Int. J. Syst. Evol. Microbiol.">
        <title>Dyella yeojuensis sp. nov., isolated from greenhouse soil in Korea.</title>
        <authorList>
            <person name="Kim B.Y."/>
            <person name="Weon H.Y."/>
            <person name="Lee K.H."/>
            <person name="Seok S.J."/>
            <person name="Kwon S.W."/>
            <person name="Go S.J."/>
            <person name="Stackebrandt E."/>
        </authorList>
    </citation>
    <scope>NUCLEOTIDE SEQUENCE [LARGE SCALE GENOMIC DNA]</scope>
    <source>
        <strain evidence="1 2">DSM 17673</strain>
    </source>
</reference>
<dbReference type="RefSeq" id="WP_166698765.1">
    <property type="nucleotide sequence ID" value="NZ_JAAQTL010000001.1"/>
</dbReference>
<gene>
    <name evidence="1" type="ORF">HBF32_05825</name>
</gene>
<comment type="caution">
    <text evidence="1">The sequence shown here is derived from an EMBL/GenBank/DDBJ whole genome shotgun (WGS) entry which is preliminary data.</text>
</comment>
<organism evidence="1 2">
    <name type="scientific">Luteibacter yeojuensis</name>
    <dbReference type="NCBI Taxonomy" id="345309"/>
    <lineage>
        <taxon>Bacteria</taxon>
        <taxon>Pseudomonadati</taxon>
        <taxon>Pseudomonadota</taxon>
        <taxon>Gammaproteobacteria</taxon>
        <taxon>Lysobacterales</taxon>
        <taxon>Rhodanobacteraceae</taxon>
        <taxon>Luteibacter</taxon>
    </lineage>
</organism>
<sequence>MTHADLVERAGAWLRGAAGCKIVMTELAAVCRSGEIPDAIGWREGGTILVEAKTSRADFLADRKKPFRREPERGMGTLRFFLAPAEMIRPNELPPRWGLLEVRGRRVFRVVGPDPRSWSGAWGEFRHAERAHDCETAMLLSGMNRLRISLGDAEFRRLVHLRLMDRDAEVQAAREVAA</sequence>
<dbReference type="EMBL" id="JAAQTL010000001">
    <property type="protein sequence ID" value="NID14985.1"/>
    <property type="molecule type" value="Genomic_DNA"/>
</dbReference>
<evidence type="ECO:0000313" key="1">
    <source>
        <dbReference type="EMBL" id="NID14985.1"/>
    </source>
</evidence>
<keyword evidence="2" id="KW-1185">Reference proteome</keyword>
<dbReference type="Proteomes" id="UP000518878">
    <property type="component" value="Unassembled WGS sequence"/>
</dbReference>
<dbReference type="AlphaFoldDB" id="A0A7X5QTF6"/>
<name>A0A7X5QTF6_9GAMM</name>